<keyword evidence="8" id="KW-1185">Reference proteome</keyword>
<evidence type="ECO:0000256" key="4">
    <source>
        <dbReference type="ARBA" id="ARBA00022643"/>
    </source>
</evidence>
<dbReference type="AlphaFoldDB" id="R4KMH6"/>
<evidence type="ECO:0000256" key="1">
    <source>
        <dbReference type="ARBA" id="ARBA00001917"/>
    </source>
</evidence>
<keyword evidence="5" id="KW-0560">Oxidoreductase</keyword>
<evidence type="ECO:0000256" key="2">
    <source>
        <dbReference type="ARBA" id="ARBA00007118"/>
    </source>
</evidence>
<evidence type="ECO:0000256" key="3">
    <source>
        <dbReference type="ARBA" id="ARBA00022630"/>
    </source>
</evidence>
<dbReference type="Gene3D" id="3.40.109.10">
    <property type="entry name" value="NADH Oxidase"/>
    <property type="match status" value="1"/>
</dbReference>
<dbReference type="Pfam" id="PF00881">
    <property type="entry name" value="Nitroreductase"/>
    <property type="match status" value="1"/>
</dbReference>
<dbReference type="EMBL" id="CP003273">
    <property type="protein sequence ID" value="AGL01740.1"/>
    <property type="molecule type" value="Genomic_DNA"/>
</dbReference>
<dbReference type="STRING" id="767817.Desgi_2321"/>
<dbReference type="Proteomes" id="UP000013520">
    <property type="component" value="Chromosome"/>
</dbReference>
<proteinExistence type="inferred from homology"/>
<dbReference type="GO" id="GO:0016491">
    <property type="term" value="F:oxidoreductase activity"/>
    <property type="evidence" value="ECO:0007669"/>
    <property type="project" value="UniProtKB-KW"/>
</dbReference>
<organism evidence="7 8">
    <name type="scientific">Desulfoscipio gibsoniae DSM 7213</name>
    <dbReference type="NCBI Taxonomy" id="767817"/>
    <lineage>
        <taxon>Bacteria</taxon>
        <taxon>Bacillati</taxon>
        <taxon>Bacillota</taxon>
        <taxon>Clostridia</taxon>
        <taxon>Eubacteriales</taxon>
        <taxon>Desulfallaceae</taxon>
        <taxon>Desulfoscipio</taxon>
    </lineage>
</organism>
<feature type="domain" description="Nitroreductase" evidence="6">
    <location>
        <begin position="7"/>
        <end position="181"/>
    </location>
</feature>
<dbReference type="OrthoDB" id="9812105at2"/>
<evidence type="ECO:0000313" key="7">
    <source>
        <dbReference type="EMBL" id="AGL01740.1"/>
    </source>
</evidence>
<sequence length="202" mass="22723">MELIEVIRKRRSIRKYKPDPVPDEYIRKIMEAARLAPSGTNLQPWRFVVVKSAEKRRELAQHTLEFVATAPVVVACCIDITAYKYTPQRIKELTDAGAFTGIDMGAFGGDEYMKKRQAMDENALRAYASLNCAISIEHLILRATDLGLGTCWVMMFKQNGVKEVLKLGESIQVVALVPVGYADQDPAPRPRLPMEDLLIQEV</sequence>
<dbReference type="PANTHER" id="PTHR43673:SF2">
    <property type="entry name" value="NITROREDUCTASE"/>
    <property type="match status" value="1"/>
</dbReference>
<dbReference type="SUPFAM" id="SSF55469">
    <property type="entry name" value="FMN-dependent nitroreductase-like"/>
    <property type="match status" value="1"/>
</dbReference>
<accession>R4KMH6</accession>
<dbReference type="PANTHER" id="PTHR43673">
    <property type="entry name" value="NAD(P)H NITROREDUCTASE YDGI-RELATED"/>
    <property type="match status" value="1"/>
</dbReference>
<dbReference type="KEGG" id="dgi:Desgi_2321"/>
<reference evidence="7 8" key="1">
    <citation type="submission" date="2012-01" db="EMBL/GenBank/DDBJ databases">
        <title>Complete sequence of Desulfotomaculum gibsoniae DSM 7213.</title>
        <authorList>
            <consortium name="US DOE Joint Genome Institute"/>
            <person name="Lucas S."/>
            <person name="Han J."/>
            <person name="Lapidus A."/>
            <person name="Cheng J.-F."/>
            <person name="Goodwin L."/>
            <person name="Pitluck S."/>
            <person name="Peters L."/>
            <person name="Ovchinnikova G."/>
            <person name="Teshima H."/>
            <person name="Detter J.C."/>
            <person name="Han C."/>
            <person name="Tapia R."/>
            <person name="Land M."/>
            <person name="Hauser L."/>
            <person name="Kyrpides N."/>
            <person name="Ivanova N."/>
            <person name="Pagani I."/>
            <person name="Parshina S."/>
            <person name="Plugge C."/>
            <person name="Muyzer G."/>
            <person name="Kuever J."/>
            <person name="Ivanova A."/>
            <person name="Nazina T."/>
            <person name="Klenk H.-P."/>
            <person name="Brambilla E."/>
            <person name="Spring S."/>
            <person name="Stams A.F."/>
            <person name="Woyke T."/>
        </authorList>
    </citation>
    <scope>NUCLEOTIDE SEQUENCE [LARGE SCALE GENOMIC DNA]</scope>
    <source>
        <strain evidence="7 8">DSM 7213</strain>
    </source>
</reference>
<protein>
    <submittedName>
        <fullName evidence="7">Nitroreductase</fullName>
    </submittedName>
</protein>
<name>R4KMH6_9FIRM</name>
<evidence type="ECO:0000256" key="5">
    <source>
        <dbReference type="ARBA" id="ARBA00023002"/>
    </source>
</evidence>
<gene>
    <name evidence="7" type="ORF">Desgi_2321</name>
</gene>
<keyword evidence="3" id="KW-0285">Flavoprotein</keyword>
<dbReference type="InterPro" id="IPR000415">
    <property type="entry name" value="Nitroreductase-like"/>
</dbReference>
<comment type="similarity">
    <text evidence="2">Belongs to the nitroreductase family.</text>
</comment>
<comment type="cofactor">
    <cofactor evidence="1">
        <name>FMN</name>
        <dbReference type="ChEBI" id="CHEBI:58210"/>
    </cofactor>
</comment>
<dbReference type="HOGENOM" id="CLU_070764_7_1_9"/>
<dbReference type="InterPro" id="IPR029479">
    <property type="entry name" value="Nitroreductase"/>
</dbReference>
<dbReference type="RefSeq" id="WP_006524685.1">
    <property type="nucleotide sequence ID" value="NC_021184.1"/>
</dbReference>
<evidence type="ECO:0000313" key="8">
    <source>
        <dbReference type="Proteomes" id="UP000013520"/>
    </source>
</evidence>
<keyword evidence="4" id="KW-0288">FMN</keyword>
<evidence type="ECO:0000259" key="6">
    <source>
        <dbReference type="Pfam" id="PF00881"/>
    </source>
</evidence>
<dbReference type="eggNOG" id="COG0778">
    <property type="taxonomic scope" value="Bacteria"/>
</dbReference>